<dbReference type="KEGG" id="reu:Reut_C6343"/>
<name>Q46MI4_CUPPJ</name>
<reference evidence="2" key="1">
    <citation type="submission" date="2005-08" db="EMBL/GenBank/DDBJ databases">
        <title>Complete sequence of a megaplasmid of Ralstonia eutropha JMP134.</title>
        <authorList>
            <person name="Copeland A."/>
            <person name="Lucas S."/>
            <person name="Lapidus A."/>
            <person name="Barry K."/>
            <person name="Detter J.C."/>
            <person name="Glavina T."/>
            <person name="Hammon N."/>
            <person name="Israni S."/>
            <person name="Pitluck S."/>
            <person name="Goltsman E."/>
            <person name="Martinez M."/>
            <person name="Vergez L."/>
            <person name="Larimer F."/>
            <person name="Land M."/>
            <person name="Lykidis A."/>
            <person name="Richardson P."/>
        </authorList>
    </citation>
    <scope>NUCLEOTIDE SEQUENCE [LARGE SCALE GENOMIC DNA]</scope>
    <source>
        <strain evidence="2">JMP134</strain>
        <plasmid evidence="2">megaplasmid</plasmid>
    </source>
</reference>
<dbReference type="EMBL" id="CP000092">
    <property type="protein sequence ID" value="AAZ65646.1"/>
    <property type="molecule type" value="Genomic_DNA"/>
</dbReference>
<dbReference type="HOGENOM" id="CLU_1308402_0_0_4"/>
<gene>
    <name evidence="2" type="ordered locus">Reut_C6343</name>
</gene>
<feature type="region of interest" description="Disordered" evidence="1">
    <location>
        <begin position="1"/>
        <end position="71"/>
    </location>
</feature>
<organism evidence="2">
    <name type="scientific">Cupriavidus pinatubonensis (strain JMP 134 / LMG 1197)</name>
    <name type="common">Cupriavidus necator (strain JMP 134)</name>
    <dbReference type="NCBI Taxonomy" id="264198"/>
    <lineage>
        <taxon>Bacteria</taxon>
        <taxon>Pseudomonadati</taxon>
        <taxon>Pseudomonadota</taxon>
        <taxon>Betaproteobacteria</taxon>
        <taxon>Burkholderiales</taxon>
        <taxon>Burkholderiaceae</taxon>
        <taxon>Cupriavidus</taxon>
    </lineage>
</organism>
<keyword evidence="2" id="KW-0614">Plasmid</keyword>
<feature type="compositionally biased region" description="Basic and acidic residues" evidence="1">
    <location>
        <begin position="11"/>
        <end position="24"/>
    </location>
</feature>
<accession>Q46MI4</accession>
<dbReference type="AlphaFoldDB" id="Q46MI4"/>
<evidence type="ECO:0000313" key="2">
    <source>
        <dbReference type="EMBL" id="AAZ65646.1"/>
    </source>
</evidence>
<protein>
    <submittedName>
        <fullName evidence="2">Uncharacterized protein</fullName>
    </submittedName>
</protein>
<dbReference type="eggNOG" id="COG4974">
    <property type="taxonomic scope" value="Bacteria"/>
</dbReference>
<evidence type="ECO:0000256" key="1">
    <source>
        <dbReference type="SAM" id="MobiDB-lite"/>
    </source>
</evidence>
<proteinExistence type="predicted"/>
<geneLocation type="plasmid" evidence="2">
    <name>megaplasmid</name>
</geneLocation>
<sequence length="210" mass="21879">MADFGWQPRAARFDRSPRSADLKIRAPTRGTAPVPPPDGPAAPLRTPLGRLHLPPALSGAAGSTRAPDPAARSAAADDLAAVTDWLARYADSAATLTLPARGRTLDPVVGAATGQAAVVACGRRPTANACTLRAAAGCARCSIWAVRVADVLDTTVGAFFCRRDAQGDRALLAGTYRIGQQTPPGAHHRKIGSFMIMKLLGRAKKASARR</sequence>